<evidence type="ECO:0000313" key="2">
    <source>
        <dbReference type="EMBL" id="KLV11047.1"/>
    </source>
</evidence>
<keyword evidence="1" id="KW-1133">Transmembrane helix</keyword>
<dbReference type="Proteomes" id="UP000035909">
    <property type="component" value="Unassembled WGS sequence"/>
</dbReference>
<evidence type="ECO:0000313" key="3">
    <source>
        <dbReference type="Proteomes" id="UP000035909"/>
    </source>
</evidence>
<keyword evidence="1" id="KW-0812">Transmembrane</keyword>
<proteinExistence type="predicted"/>
<sequence>MTKASFLLFCVMGIICMTLLQLIDASVGILTPDQYLLEWGALDAIWISLLALAVYENFLHRE</sequence>
<dbReference type="OrthoDB" id="9973670at2"/>
<protein>
    <submittedName>
        <fullName evidence="2">Uncharacterized protein</fullName>
    </submittedName>
</protein>
<name>A0A0J1K9N7_9GAMM</name>
<organism evidence="2 3">
    <name type="scientific">Photobacterium ganghwense</name>
    <dbReference type="NCBI Taxonomy" id="320778"/>
    <lineage>
        <taxon>Bacteria</taxon>
        <taxon>Pseudomonadati</taxon>
        <taxon>Pseudomonadota</taxon>
        <taxon>Gammaproteobacteria</taxon>
        <taxon>Vibrionales</taxon>
        <taxon>Vibrionaceae</taxon>
        <taxon>Photobacterium</taxon>
    </lineage>
</organism>
<keyword evidence="1" id="KW-0472">Membrane</keyword>
<dbReference type="AlphaFoldDB" id="A0A0J1K9N7"/>
<reference evidence="2 3" key="1">
    <citation type="submission" date="2015-05" db="EMBL/GenBank/DDBJ databases">
        <title>Photobacterium galathea sp. nov.</title>
        <authorList>
            <person name="Machado H."/>
            <person name="Gram L."/>
        </authorList>
    </citation>
    <scope>NUCLEOTIDE SEQUENCE [LARGE SCALE GENOMIC DNA]</scope>
    <source>
        <strain evidence="2 3">DSM 22954</strain>
    </source>
</reference>
<feature type="transmembrane region" description="Helical" evidence="1">
    <location>
        <begin position="35"/>
        <end position="55"/>
    </location>
</feature>
<evidence type="ECO:0000256" key="1">
    <source>
        <dbReference type="SAM" id="Phobius"/>
    </source>
</evidence>
<comment type="caution">
    <text evidence="2">The sequence shown here is derived from an EMBL/GenBank/DDBJ whole genome shotgun (WGS) entry which is preliminary data.</text>
</comment>
<accession>A0A0J1K9N7</accession>
<dbReference type="RefSeq" id="WP_047883885.1">
    <property type="nucleotide sequence ID" value="NZ_CP071325.1"/>
</dbReference>
<dbReference type="EMBL" id="LDOU01000004">
    <property type="protein sequence ID" value="KLV11047.1"/>
    <property type="molecule type" value="Genomic_DNA"/>
</dbReference>
<dbReference type="PATRIC" id="fig|320778.3.peg.840"/>
<keyword evidence="3" id="KW-1185">Reference proteome</keyword>
<gene>
    <name evidence="2" type="ORF">ABT57_03920</name>
</gene>